<evidence type="ECO:0000313" key="3">
    <source>
        <dbReference type="Proteomes" id="UP000323567"/>
    </source>
</evidence>
<dbReference type="Proteomes" id="UP000323567">
    <property type="component" value="Unassembled WGS sequence"/>
</dbReference>
<gene>
    <name evidence="2" type="ORF">F2Y13_04100</name>
</gene>
<evidence type="ECO:0000313" key="2">
    <source>
        <dbReference type="EMBL" id="KAA2371143.1"/>
    </source>
</evidence>
<feature type="chain" id="PRO_5023097296" evidence="1">
    <location>
        <begin position="19"/>
        <end position="380"/>
    </location>
</feature>
<reference evidence="2 3" key="1">
    <citation type="journal article" date="2019" name="Nat. Med.">
        <title>A library of human gut bacterial isolates paired with longitudinal multiomics data enables mechanistic microbiome research.</title>
        <authorList>
            <person name="Poyet M."/>
            <person name="Groussin M."/>
            <person name="Gibbons S.M."/>
            <person name="Avila-Pacheco J."/>
            <person name="Jiang X."/>
            <person name="Kearney S.M."/>
            <person name="Perrotta A.R."/>
            <person name="Berdy B."/>
            <person name="Zhao S."/>
            <person name="Lieberman T.D."/>
            <person name="Swanson P.K."/>
            <person name="Smith M."/>
            <person name="Roesemann S."/>
            <person name="Alexander J.E."/>
            <person name="Rich S.A."/>
            <person name="Livny J."/>
            <person name="Vlamakis H."/>
            <person name="Clish C."/>
            <person name="Bullock K."/>
            <person name="Deik A."/>
            <person name="Scott J."/>
            <person name="Pierce K.A."/>
            <person name="Xavier R.J."/>
            <person name="Alm E.J."/>
        </authorList>
    </citation>
    <scope>NUCLEOTIDE SEQUENCE [LARGE SCALE GENOMIC DNA]</scope>
    <source>
        <strain evidence="2 3">BIOML-A2</strain>
    </source>
</reference>
<organism evidence="2 3">
    <name type="scientific">Alistipes shahii</name>
    <dbReference type="NCBI Taxonomy" id="328814"/>
    <lineage>
        <taxon>Bacteria</taxon>
        <taxon>Pseudomonadati</taxon>
        <taxon>Bacteroidota</taxon>
        <taxon>Bacteroidia</taxon>
        <taxon>Bacteroidales</taxon>
        <taxon>Rikenellaceae</taxon>
        <taxon>Alistipes</taxon>
    </lineage>
</organism>
<dbReference type="AlphaFoldDB" id="A0A5B3GBQ8"/>
<keyword evidence="1" id="KW-0732">Signal</keyword>
<proteinExistence type="predicted"/>
<feature type="signal peptide" evidence="1">
    <location>
        <begin position="1"/>
        <end position="18"/>
    </location>
</feature>
<dbReference type="RefSeq" id="WP_149887057.1">
    <property type="nucleotide sequence ID" value="NZ_CP173706.1"/>
</dbReference>
<dbReference type="EMBL" id="VVXK01000004">
    <property type="protein sequence ID" value="KAA2371143.1"/>
    <property type="molecule type" value="Genomic_DNA"/>
</dbReference>
<dbReference type="Pfam" id="PF17170">
    <property type="entry name" value="DUF5128"/>
    <property type="match status" value="1"/>
</dbReference>
<accession>A0A5B3GBQ8</accession>
<name>A0A5B3GBQ8_9BACT</name>
<sequence length="380" mass="43346">MKKQFFAACFVLLSAACASEQTTESTAIILDEHNMTDHTGTDFDLSAQVLKWDFILLEQNDSCRLTDIARIRFADDDIFVVNIEGVRSDLYRYDAEGRFLNRIARQDRDYGFINNVWIDKSRQRVYLPDLADRALRIYRYDGDSVSRYERYPDIEFIADAVVDDNGILGYFGITPKRRTAFFKADSILRNSVRLSASRTTSGYSGVINFSQHAISTYAGRTLFIQPFCDTLYVYAEGRITPAYVTRTGASLPPEFDFPADADCTTLKQELEERGYYSKTGIFETSTHLWIGCGPNRMLFDKRTSQGICFQDRIVYHPDIFPPLDFIGCSGERLAVLCRYREIEALRAGMAAQEIAPAGKLEKLFEQVSPGDWAVLFYTFK</sequence>
<dbReference type="PROSITE" id="PS51257">
    <property type="entry name" value="PROKAR_LIPOPROTEIN"/>
    <property type="match status" value="1"/>
</dbReference>
<dbReference type="SUPFAM" id="SSF63829">
    <property type="entry name" value="Calcium-dependent phosphotriesterase"/>
    <property type="match status" value="1"/>
</dbReference>
<comment type="caution">
    <text evidence="2">The sequence shown here is derived from an EMBL/GenBank/DDBJ whole genome shotgun (WGS) entry which is preliminary data.</text>
</comment>
<evidence type="ECO:0000256" key="1">
    <source>
        <dbReference type="SAM" id="SignalP"/>
    </source>
</evidence>
<protein>
    <submittedName>
        <fullName evidence="2">6-bladed beta-propeller</fullName>
    </submittedName>
</protein>